<dbReference type="Proteomes" id="UP000466785">
    <property type="component" value="Chromosome"/>
</dbReference>
<dbReference type="InterPro" id="IPR017871">
    <property type="entry name" value="ABC_transporter-like_CS"/>
</dbReference>
<dbReference type="InterPro" id="IPR005876">
    <property type="entry name" value="Co_trans_ATP-bd"/>
</dbReference>
<sequence length="263" mass="28104">MAGDDEVLGLRDVAFAYPRGPRVLDGVSLSLRPGQRVALLGANGSGKTTLLRILVGLTTPSAGTVRLEGAPLRASRADRTRLRTRVQMVLQEPDDQIVGATVRADVSFGPVNLGLARAEVMARVDEAMDALDIGDLADRTPNHLSFGQRKRVAIAGAVAMRPQVLLLDEATAGLDPKAVHDLLDTLTALSRAGTAVVLATHDVDVAWTWSQDTLILSEHTVRRGPTHELLCDDALLADARLATPWGAAVSRRLNRTVLRPSDI</sequence>
<evidence type="ECO:0000256" key="2">
    <source>
        <dbReference type="ARBA" id="ARBA00005417"/>
    </source>
</evidence>
<dbReference type="GO" id="GO:0006824">
    <property type="term" value="P:cobalt ion transport"/>
    <property type="evidence" value="ECO:0007669"/>
    <property type="project" value="InterPro"/>
</dbReference>
<evidence type="ECO:0000313" key="12">
    <source>
        <dbReference type="EMBL" id="BBX54429.1"/>
    </source>
</evidence>
<dbReference type="InterPro" id="IPR015856">
    <property type="entry name" value="ABC_transpr_CbiO/EcfA_su"/>
</dbReference>
<evidence type="ECO:0000256" key="8">
    <source>
        <dbReference type="ARBA" id="ARBA00023136"/>
    </source>
</evidence>
<dbReference type="RefSeq" id="WP_163679573.1">
    <property type="nucleotide sequence ID" value="NZ_AP022570.1"/>
</dbReference>
<keyword evidence="6 10" id="KW-0067">ATP-binding</keyword>
<dbReference type="SUPFAM" id="SSF52540">
    <property type="entry name" value="P-loop containing nucleoside triphosphate hydrolases"/>
    <property type="match status" value="1"/>
</dbReference>
<dbReference type="Gene3D" id="3.40.50.300">
    <property type="entry name" value="P-loop containing nucleotide triphosphate hydrolases"/>
    <property type="match status" value="1"/>
</dbReference>
<dbReference type="GO" id="GO:0042626">
    <property type="term" value="F:ATPase-coupled transmembrane transporter activity"/>
    <property type="evidence" value="ECO:0007669"/>
    <property type="project" value="TreeGrafter"/>
</dbReference>
<dbReference type="GO" id="GO:0016887">
    <property type="term" value="F:ATP hydrolysis activity"/>
    <property type="evidence" value="ECO:0007669"/>
    <property type="project" value="InterPro"/>
</dbReference>
<dbReference type="AlphaFoldDB" id="A0A6N4VJ94"/>
<keyword evidence="5 10" id="KW-0547">Nucleotide-binding</keyword>
<protein>
    <recommendedName>
        <fullName evidence="10">ABC transporter ATP-binding protein</fullName>
    </recommendedName>
</protein>
<evidence type="ECO:0000256" key="4">
    <source>
        <dbReference type="ARBA" id="ARBA00022475"/>
    </source>
</evidence>
<reference evidence="12 13" key="1">
    <citation type="journal article" date="2019" name="Emerg. Microbes Infect.">
        <title>Comprehensive subspecies identification of 175 nontuberculous mycobacteria species based on 7547 genomic profiles.</title>
        <authorList>
            <person name="Matsumoto Y."/>
            <person name="Kinjo T."/>
            <person name="Motooka D."/>
            <person name="Nabeya D."/>
            <person name="Jung N."/>
            <person name="Uechi K."/>
            <person name="Horii T."/>
            <person name="Iida T."/>
            <person name="Fujita J."/>
            <person name="Nakamura S."/>
        </authorList>
    </citation>
    <scope>NUCLEOTIDE SEQUENCE [LARGE SCALE GENOMIC DNA]</scope>
    <source>
        <strain evidence="12 13">JCM 12603</strain>
    </source>
</reference>
<dbReference type="PANTHER" id="PTHR43553:SF24">
    <property type="entry name" value="ENERGY-COUPLING FACTOR TRANSPORTER ATP-BINDING PROTEIN ECFA1"/>
    <property type="match status" value="1"/>
</dbReference>
<dbReference type="NCBIfam" id="TIGR01166">
    <property type="entry name" value="cbiO"/>
    <property type="match status" value="1"/>
</dbReference>
<dbReference type="EMBL" id="AP022570">
    <property type="protein sequence ID" value="BBX54429.1"/>
    <property type="molecule type" value="Genomic_DNA"/>
</dbReference>
<dbReference type="SMART" id="SM00382">
    <property type="entry name" value="AAA"/>
    <property type="match status" value="1"/>
</dbReference>
<evidence type="ECO:0000256" key="10">
    <source>
        <dbReference type="RuleBase" id="RU364103"/>
    </source>
</evidence>
<keyword evidence="4 10" id="KW-1003">Cell membrane</keyword>
<dbReference type="InterPro" id="IPR027417">
    <property type="entry name" value="P-loop_NTPase"/>
</dbReference>
<evidence type="ECO:0000256" key="6">
    <source>
        <dbReference type="ARBA" id="ARBA00022840"/>
    </source>
</evidence>
<evidence type="ECO:0000256" key="1">
    <source>
        <dbReference type="ARBA" id="ARBA00004202"/>
    </source>
</evidence>
<keyword evidence="8 10" id="KW-0472">Membrane</keyword>
<dbReference type="GO" id="GO:0043190">
    <property type="term" value="C:ATP-binding cassette (ABC) transporter complex"/>
    <property type="evidence" value="ECO:0007669"/>
    <property type="project" value="TreeGrafter"/>
</dbReference>
<comment type="function">
    <text evidence="9">Probably part of an ABC transporter complex. Responsible for energy coupling to the transport system.</text>
</comment>
<dbReference type="KEGG" id="mpof:MPOR_54550"/>
<evidence type="ECO:0000313" key="13">
    <source>
        <dbReference type="Proteomes" id="UP000466785"/>
    </source>
</evidence>
<dbReference type="CDD" id="cd03225">
    <property type="entry name" value="ABC_cobalt_CbiO_domain1"/>
    <property type="match status" value="1"/>
</dbReference>
<organism evidence="12 13">
    <name type="scientific">Mycolicibacterium poriferae</name>
    <dbReference type="NCBI Taxonomy" id="39694"/>
    <lineage>
        <taxon>Bacteria</taxon>
        <taxon>Bacillati</taxon>
        <taxon>Actinomycetota</taxon>
        <taxon>Actinomycetes</taxon>
        <taxon>Mycobacteriales</taxon>
        <taxon>Mycobacteriaceae</taxon>
        <taxon>Mycolicibacterium</taxon>
    </lineage>
</organism>
<evidence type="ECO:0000256" key="3">
    <source>
        <dbReference type="ARBA" id="ARBA00022448"/>
    </source>
</evidence>
<evidence type="ECO:0000256" key="9">
    <source>
        <dbReference type="ARBA" id="ARBA00025157"/>
    </source>
</evidence>
<evidence type="ECO:0000259" key="11">
    <source>
        <dbReference type="PROSITE" id="PS50893"/>
    </source>
</evidence>
<name>A0A6N4VJ94_9MYCO</name>
<dbReference type="PANTHER" id="PTHR43553">
    <property type="entry name" value="HEAVY METAL TRANSPORTER"/>
    <property type="match status" value="1"/>
</dbReference>
<keyword evidence="7" id="KW-1278">Translocase</keyword>
<comment type="function">
    <text evidence="10">Part of an ABC transporter complex. Responsible for energy coupling to the transport system.</text>
</comment>
<evidence type="ECO:0000256" key="7">
    <source>
        <dbReference type="ARBA" id="ARBA00022967"/>
    </source>
</evidence>
<keyword evidence="13" id="KW-1185">Reference proteome</keyword>
<dbReference type="Pfam" id="PF00005">
    <property type="entry name" value="ABC_tran"/>
    <property type="match status" value="1"/>
</dbReference>
<keyword evidence="3 10" id="KW-0813">Transport</keyword>
<dbReference type="PROSITE" id="PS50893">
    <property type="entry name" value="ABC_TRANSPORTER_2"/>
    <property type="match status" value="1"/>
</dbReference>
<dbReference type="PROSITE" id="PS00211">
    <property type="entry name" value="ABC_TRANSPORTER_1"/>
    <property type="match status" value="1"/>
</dbReference>
<dbReference type="InterPro" id="IPR003439">
    <property type="entry name" value="ABC_transporter-like_ATP-bd"/>
</dbReference>
<dbReference type="GO" id="GO:0005524">
    <property type="term" value="F:ATP binding"/>
    <property type="evidence" value="ECO:0007669"/>
    <property type="project" value="UniProtKB-UniRule"/>
</dbReference>
<feature type="domain" description="ABC transporter" evidence="11">
    <location>
        <begin position="8"/>
        <end position="243"/>
    </location>
</feature>
<dbReference type="InterPro" id="IPR050095">
    <property type="entry name" value="ECF_ABC_transporter_ATP-bd"/>
</dbReference>
<comment type="similarity">
    <text evidence="2 10">Belongs to the ABC transporter superfamily.</text>
</comment>
<accession>A0A6N4VJ94</accession>
<gene>
    <name evidence="12" type="ORF">MPOR_54550</name>
</gene>
<comment type="subcellular location">
    <subcellularLocation>
        <location evidence="1 10">Cell membrane</location>
        <topology evidence="1 10">Peripheral membrane protein</topology>
    </subcellularLocation>
</comment>
<dbReference type="FunFam" id="3.40.50.300:FF:000224">
    <property type="entry name" value="Energy-coupling factor transporter ATP-binding protein EcfA"/>
    <property type="match status" value="1"/>
</dbReference>
<proteinExistence type="inferred from homology"/>
<evidence type="ECO:0000256" key="5">
    <source>
        <dbReference type="ARBA" id="ARBA00022741"/>
    </source>
</evidence>
<dbReference type="InterPro" id="IPR003593">
    <property type="entry name" value="AAA+_ATPase"/>
</dbReference>